<protein>
    <submittedName>
        <fullName evidence="1">Uncharacterized protein</fullName>
    </submittedName>
</protein>
<accession>A0A2N6QCU9</accession>
<sequence length="193" mass="20925">MTKFTKLVQSTVARSRQSTPLDKEKLSIEELQLLKIRDECYEMVNTSSFFSGAVAAVPIPGMDIATDVSILMNLLPKINKKFGLSAEQVEALDPQLKQMTLIAITKIGTSLIGKYITREAVVKSVTTAGAKIAATSTAKTGFKFVPFLGPVLSGGISYAAMRIVGRAHVNDCYQVALEVLQQKQKLANLDTTK</sequence>
<dbReference type="Proteomes" id="UP000250242">
    <property type="component" value="Unassembled WGS sequence"/>
</dbReference>
<evidence type="ECO:0000313" key="2">
    <source>
        <dbReference type="Proteomes" id="UP000250242"/>
    </source>
</evidence>
<gene>
    <name evidence="1" type="ORF">NCTC11009_00598</name>
</gene>
<name>A0A2N6QCU9_9BURK</name>
<dbReference type="EMBL" id="UATH01000001">
    <property type="protein sequence ID" value="SPY07397.1"/>
    <property type="molecule type" value="Genomic_DNA"/>
</dbReference>
<dbReference type="AlphaFoldDB" id="A0A2N6QCU9"/>
<proteinExistence type="predicted"/>
<dbReference type="RefSeq" id="WP_102705722.1">
    <property type="nucleotide sequence ID" value="NZ_PNGK01000006.1"/>
</dbReference>
<evidence type="ECO:0000313" key="1">
    <source>
        <dbReference type="EMBL" id="SPY07397.1"/>
    </source>
</evidence>
<reference evidence="1 2" key="1">
    <citation type="submission" date="2018-06" db="EMBL/GenBank/DDBJ databases">
        <authorList>
            <consortium name="Pathogen Informatics"/>
            <person name="Doyle S."/>
        </authorList>
    </citation>
    <scope>NUCLEOTIDE SEQUENCE [LARGE SCALE GENOMIC DNA]</scope>
    <source>
        <strain evidence="1 2">NCTC11009</strain>
    </source>
</reference>
<organism evidence="1 2">
    <name type="scientific">Oligella urethralis</name>
    <dbReference type="NCBI Taxonomy" id="90245"/>
    <lineage>
        <taxon>Bacteria</taxon>
        <taxon>Pseudomonadati</taxon>
        <taxon>Pseudomonadota</taxon>
        <taxon>Betaproteobacteria</taxon>
        <taxon>Burkholderiales</taxon>
        <taxon>Alcaligenaceae</taxon>
        <taxon>Oligella</taxon>
    </lineage>
</organism>